<name>A0A6A5YYR2_9PLEO</name>
<protein>
    <submittedName>
        <fullName evidence="1">Uncharacterized protein</fullName>
    </submittedName>
</protein>
<accession>A0A6A5YYR2</accession>
<dbReference type="Proteomes" id="UP000799770">
    <property type="component" value="Unassembled WGS sequence"/>
</dbReference>
<dbReference type="EMBL" id="ML977335">
    <property type="protein sequence ID" value="KAF2111241.1"/>
    <property type="molecule type" value="Genomic_DNA"/>
</dbReference>
<evidence type="ECO:0000313" key="1">
    <source>
        <dbReference type="EMBL" id="KAF2111241.1"/>
    </source>
</evidence>
<sequence>MNFSLLAMSLTRSVSSCPNHNRADDSRGHYATICPISHHATRIPPNCRVEDAVGELRLEEDVRGAVGTCCWGRLSLPPHFLRRE</sequence>
<gene>
    <name evidence="1" type="ORF">BDV96DRAFT_582774</name>
</gene>
<organism evidence="1 2">
    <name type="scientific">Lophiotrema nucula</name>
    <dbReference type="NCBI Taxonomy" id="690887"/>
    <lineage>
        <taxon>Eukaryota</taxon>
        <taxon>Fungi</taxon>
        <taxon>Dikarya</taxon>
        <taxon>Ascomycota</taxon>
        <taxon>Pezizomycotina</taxon>
        <taxon>Dothideomycetes</taxon>
        <taxon>Pleosporomycetidae</taxon>
        <taxon>Pleosporales</taxon>
        <taxon>Lophiotremataceae</taxon>
        <taxon>Lophiotrema</taxon>
    </lineage>
</organism>
<proteinExistence type="predicted"/>
<evidence type="ECO:0000313" key="2">
    <source>
        <dbReference type="Proteomes" id="UP000799770"/>
    </source>
</evidence>
<reference evidence="1" key="1">
    <citation type="journal article" date="2020" name="Stud. Mycol.">
        <title>101 Dothideomycetes genomes: a test case for predicting lifestyles and emergence of pathogens.</title>
        <authorList>
            <person name="Haridas S."/>
            <person name="Albert R."/>
            <person name="Binder M."/>
            <person name="Bloem J."/>
            <person name="Labutti K."/>
            <person name="Salamov A."/>
            <person name="Andreopoulos B."/>
            <person name="Baker S."/>
            <person name="Barry K."/>
            <person name="Bills G."/>
            <person name="Bluhm B."/>
            <person name="Cannon C."/>
            <person name="Castanera R."/>
            <person name="Culley D."/>
            <person name="Daum C."/>
            <person name="Ezra D."/>
            <person name="Gonzalez J."/>
            <person name="Henrissat B."/>
            <person name="Kuo A."/>
            <person name="Liang C."/>
            <person name="Lipzen A."/>
            <person name="Lutzoni F."/>
            <person name="Magnuson J."/>
            <person name="Mondo S."/>
            <person name="Nolan M."/>
            <person name="Ohm R."/>
            <person name="Pangilinan J."/>
            <person name="Park H.-J."/>
            <person name="Ramirez L."/>
            <person name="Alfaro M."/>
            <person name="Sun H."/>
            <person name="Tritt A."/>
            <person name="Yoshinaga Y."/>
            <person name="Zwiers L.-H."/>
            <person name="Turgeon B."/>
            <person name="Goodwin S."/>
            <person name="Spatafora J."/>
            <person name="Crous P."/>
            <person name="Grigoriev I."/>
        </authorList>
    </citation>
    <scope>NUCLEOTIDE SEQUENCE</scope>
    <source>
        <strain evidence="1">CBS 627.86</strain>
    </source>
</reference>
<keyword evidence="2" id="KW-1185">Reference proteome</keyword>
<dbReference type="AlphaFoldDB" id="A0A6A5YYR2"/>